<proteinExistence type="inferred from homology"/>
<name>A0A8H6MJ04_9PEZI</name>
<dbReference type="SUPFAM" id="SSF51735">
    <property type="entry name" value="NAD(P)-binding Rossmann-fold domains"/>
    <property type="match status" value="1"/>
</dbReference>
<keyword evidence="3" id="KW-0560">Oxidoreductase</keyword>
<dbReference type="InterPro" id="IPR036291">
    <property type="entry name" value="NAD(P)-bd_dom_sf"/>
</dbReference>
<dbReference type="Gene3D" id="3.40.50.720">
    <property type="entry name" value="NAD(P)-binding Rossmann-like Domain"/>
    <property type="match status" value="1"/>
</dbReference>
<dbReference type="EMBL" id="WIGN01000493">
    <property type="protein sequence ID" value="KAF6790722.1"/>
    <property type="molecule type" value="Genomic_DNA"/>
</dbReference>
<accession>A0A8H6MJ04</accession>
<evidence type="ECO:0000256" key="2">
    <source>
        <dbReference type="ARBA" id="ARBA00022857"/>
    </source>
</evidence>
<dbReference type="AlphaFoldDB" id="A0A8H6MJ04"/>
<dbReference type="PANTHER" id="PTHR47706:SF4">
    <property type="entry name" value="NMRA-LIKE DOMAIN-CONTAINING PROTEIN"/>
    <property type="match status" value="1"/>
</dbReference>
<organism evidence="4 5">
    <name type="scientific">Colletotrichum sojae</name>
    <dbReference type="NCBI Taxonomy" id="2175907"/>
    <lineage>
        <taxon>Eukaryota</taxon>
        <taxon>Fungi</taxon>
        <taxon>Dikarya</taxon>
        <taxon>Ascomycota</taxon>
        <taxon>Pezizomycotina</taxon>
        <taxon>Sordariomycetes</taxon>
        <taxon>Hypocreomycetidae</taxon>
        <taxon>Glomerellales</taxon>
        <taxon>Glomerellaceae</taxon>
        <taxon>Colletotrichum</taxon>
        <taxon>Colletotrichum orchidearum species complex</taxon>
    </lineage>
</organism>
<evidence type="ECO:0000256" key="3">
    <source>
        <dbReference type="ARBA" id="ARBA00023002"/>
    </source>
</evidence>
<dbReference type="PANTHER" id="PTHR47706">
    <property type="entry name" value="NMRA-LIKE FAMILY PROTEIN"/>
    <property type="match status" value="1"/>
</dbReference>
<dbReference type="GO" id="GO:0016491">
    <property type="term" value="F:oxidoreductase activity"/>
    <property type="evidence" value="ECO:0007669"/>
    <property type="project" value="UniProtKB-KW"/>
</dbReference>
<evidence type="ECO:0000313" key="5">
    <source>
        <dbReference type="Proteomes" id="UP000652219"/>
    </source>
</evidence>
<dbReference type="Gene3D" id="3.90.25.10">
    <property type="entry name" value="UDP-galactose 4-epimerase, domain 1"/>
    <property type="match status" value="1"/>
</dbReference>
<sequence length="156" mass="17060">MNIDGPSEQAQLNLIAAADKSQTTRRFIPGEFAGYAPAGETDEDEMTGPGLRAVEALAKSGLKFTRVANGMFMDYFGLPNVPSHLRPFNWAVNVPARIADIPGAGNERFSVTYSKDLARFLDRLLDEPEWQEWGIISGADICLNELVALSEKITGE</sequence>
<reference evidence="4 5" key="1">
    <citation type="journal article" date="2020" name="Phytopathology">
        <title>Genome Sequence Resources of Colletotrichum truncatum, C. plurivorum, C. musicola, and C. sojae: Four Species Pathogenic to Soybean (Glycine max).</title>
        <authorList>
            <person name="Rogerio F."/>
            <person name="Boufleur T.R."/>
            <person name="Ciampi-Guillardi M."/>
            <person name="Sukno S.A."/>
            <person name="Thon M.R."/>
            <person name="Massola Junior N.S."/>
            <person name="Baroncelli R."/>
        </authorList>
    </citation>
    <scope>NUCLEOTIDE SEQUENCE [LARGE SCALE GENOMIC DNA]</scope>
    <source>
        <strain evidence="4 5">LFN0009</strain>
    </source>
</reference>
<keyword evidence="2" id="KW-0521">NADP</keyword>
<dbReference type="Proteomes" id="UP000652219">
    <property type="component" value="Unassembled WGS sequence"/>
</dbReference>
<evidence type="ECO:0000313" key="4">
    <source>
        <dbReference type="EMBL" id="KAF6790722.1"/>
    </source>
</evidence>
<evidence type="ECO:0000256" key="1">
    <source>
        <dbReference type="ARBA" id="ARBA00005725"/>
    </source>
</evidence>
<protein>
    <submittedName>
        <fullName evidence="4">NmrA-like family protein</fullName>
    </submittedName>
</protein>
<comment type="similarity">
    <text evidence="1">Belongs to the NmrA-type oxidoreductase family. Isoflavone reductase subfamily.</text>
</comment>
<comment type="caution">
    <text evidence="4">The sequence shown here is derived from an EMBL/GenBank/DDBJ whole genome shotgun (WGS) entry which is preliminary data.</text>
</comment>
<gene>
    <name evidence="4" type="ORF">CSOJ01_14490</name>
</gene>
<dbReference type="InterPro" id="IPR051609">
    <property type="entry name" value="NmrA/Isoflavone_reductase-like"/>
</dbReference>
<keyword evidence="5" id="KW-1185">Reference proteome</keyword>